<feature type="region of interest" description="Disordered" evidence="1">
    <location>
        <begin position="46"/>
        <end position="100"/>
    </location>
</feature>
<comment type="caution">
    <text evidence="2">The sequence shown here is derived from an EMBL/GenBank/DDBJ whole genome shotgun (WGS) entry which is preliminary data.</text>
</comment>
<organism evidence="2 3">
    <name type="scientific">Panicum virgatum</name>
    <name type="common">Blackwell switchgrass</name>
    <dbReference type="NCBI Taxonomy" id="38727"/>
    <lineage>
        <taxon>Eukaryota</taxon>
        <taxon>Viridiplantae</taxon>
        <taxon>Streptophyta</taxon>
        <taxon>Embryophyta</taxon>
        <taxon>Tracheophyta</taxon>
        <taxon>Spermatophyta</taxon>
        <taxon>Magnoliopsida</taxon>
        <taxon>Liliopsida</taxon>
        <taxon>Poales</taxon>
        <taxon>Poaceae</taxon>
        <taxon>PACMAD clade</taxon>
        <taxon>Panicoideae</taxon>
        <taxon>Panicodae</taxon>
        <taxon>Paniceae</taxon>
        <taxon>Panicinae</taxon>
        <taxon>Panicum</taxon>
        <taxon>Panicum sect. Hiantes</taxon>
    </lineage>
</organism>
<keyword evidence="3" id="KW-1185">Reference proteome</keyword>
<reference evidence="2" key="1">
    <citation type="submission" date="2020-05" db="EMBL/GenBank/DDBJ databases">
        <title>WGS assembly of Panicum virgatum.</title>
        <authorList>
            <person name="Lovell J.T."/>
            <person name="Jenkins J."/>
            <person name="Shu S."/>
            <person name="Juenger T.E."/>
            <person name="Schmutz J."/>
        </authorList>
    </citation>
    <scope>NUCLEOTIDE SEQUENCE</scope>
    <source>
        <strain evidence="2">AP13</strain>
    </source>
</reference>
<sequence>MLLLRLPVSFKTHGRFPFSQALPSFFRFPLLSLFFPLLPLPFPPPAPRHPRRRCRAPLCPQRRASSAPAGSGRKGPSRAAPPPDRSSPPPRAAGSALHRRACRRIRLPRAAGSALRRRRGLLRRRRCRIRLPRCGGEARRSGSGVGEVAGRASGGGEAELPRF</sequence>
<accession>A0A8T0MGA4</accession>
<protein>
    <submittedName>
        <fullName evidence="2">Uncharacterized protein</fullName>
    </submittedName>
</protein>
<feature type="compositionally biased region" description="Gly residues" evidence="1">
    <location>
        <begin position="143"/>
        <end position="157"/>
    </location>
</feature>
<proteinExistence type="predicted"/>
<dbReference type="AlphaFoldDB" id="A0A8T0MGA4"/>
<dbReference type="Proteomes" id="UP000823388">
    <property type="component" value="Chromosome 9N"/>
</dbReference>
<feature type="compositionally biased region" description="Pro residues" evidence="1">
    <location>
        <begin position="79"/>
        <end position="91"/>
    </location>
</feature>
<name>A0A8T0MGA4_PANVG</name>
<feature type="region of interest" description="Disordered" evidence="1">
    <location>
        <begin position="135"/>
        <end position="163"/>
    </location>
</feature>
<evidence type="ECO:0000313" key="3">
    <source>
        <dbReference type="Proteomes" id="UP000823388"/>
    </source>
</evidence>
<gene>
    <name evidence="2" type="ORF">PVAP13_9NG048373</name>
</gene>
<dbReference type="EMBL" id="CM029054">
    <property type="protein sequence ID" value="KAG2535122.1"/>
    <property type="molecule type" value="Genomic_DNA"/>
</dbReference>
<evidence type="ECO:0000256" key="1">
    <source>
        <dbReference type="SAM" id="MobiDB-lite"/>
    </source>
</evidence>
<evidence type="ECO:0000313" key="2">
    <source>
        <dbReference type="EMBL" id="KAG2535122.1"/>
    </source>
</evidence>